<accession>A0ABP4DBH0</accession>
<reference evidence="4" key="1">
    <citation type="journal article" date="2019" name="Int. J. Syst. Evol. Microbiol.">
        <title>The Global Catalogue of Microorganisms (GCM) 10K type strain sequencing project: providing services to taxonomists for standard genome sequencing and annotation.</title>
        <authorList>
            <consortium name="The Broad Institute Genomics Platform"/>
            <consortium name="The Broad Institute Genome Sequencing Center for Infectious Disease"/>
            <person name="Wu L."/>
            <person name="Ma J."/>
        </authorList>
    </citation>
    <scope>NUCLEOTIDE SEQUENCE [LARGE SCALE GENOMIC DNA]</scope>
    <source>
        <strain evidence="4">JCM 11269</strain>
    </source>
</reference>
<feature type="region of interest" description="Disordered" evidence="1">
    <location>
        <begin position="21"/>
        <end position="54"/>
    </location>
</feature>
<keyword evidence="4" id="KW-1185">Reference proteome</keyword>
<dbReference type="RefSeq" id="WP_346071811.1">
    <property type="nucleotide sequence ID" value="NZ_BAAAHU010000002.1"/>
</dbReference>
<comment type="caution">
    <text evidence="3">The sequence shown here is derived from an EMBL/GenBank/DDBJ whole genome shotgun (WGS) entry which is preliminary data.</text>
</comment>
<evidence type="ECO:0000313" key="4">
    <source>
        <dbReference type="Proteomes" id="UP001501072"/>
    </source>
</evidence>
<feature type="compositionally biased region" description="Basic and acidic residues" evidence="1">
    <location>
        <begin position="41"/>
        <end position="53"/>
    </location>
</feature>
<evidence type="ECO:0000259" key="2">
    <source>
        <dbReference type="Pfam" id="PF04149"/>
    </source>
</evidence>
<gene>
    <name evidence="3" type="ORF">GCM10009564_02130</name>
</gene>
<dbReference type="Pfam" id="PF04149">
    <property type="entry name" value="DUF397"/>
    <property type="match status" value="1"/>
</dbReference>
<feature type="domain" description="DUF397" evidence="2">
    <location>
        <begin position="16"/>
        <end position="67"/>
    </location>
</feature>
<name>A0ABP4DBH0_9ACTN</name>
<sequence>MNREAELYDFGLTGVTWREPSAGAGEHDCGEIAELPGGGRVVRDSRDPGREPLRSTASGRAVFCEGVVAGGL</sequence>
<dbReference type="Proteomes" id="UP001501072">
    <property type="component" value="Unassembled WGS sequence"/>
</dbReference>
<dbReference type="EMBL" id="BAAAHU010000002">
    <property type="protein sequence ID" value="GAA1003089.1"/>
    <property type="molecule type" value="Genomic_DNA"/>
</dbReference>
<dbReference type="InterPro" id="IPR007278">
    <property type="entry name" value="DUF397"/>
</dbReference>
<proteinExistence type="predicted"/>
<organism evidence="3 4">
    <name type="scientific">Streptomyces thermogriseus</name>
    <dbReference type="NCBI Taxonomy" id="75292"/>
    <lineage>
        <taxon>Bacteria</taxon>
        <taxon>Bacillati</taxon>
        <taxon>Actinomycetota</taxon>
        <taxon>Actinomycetes</taxon>
        <taxon>Kitasatosporales</taxon>
        <taxon>Streptomycetaceae</taxon>
        <taxon>Streptomyces</taxon>
    </lineage>
</organism>
<evidence type="ECO:0000313" key="3">
    <source>
        <dbReference type="EMBL" id="GAA1003089.1"/>
    </source>
</evidence>
<evidence type="ECO:0000256" key="1">
    <source>
        <dbReference type="SAM" id="MobiDB-lite"/>
    </source>
</evidence>
<protein>
    <recommendedName>
        <fullName evidence="2">DUF397 domain-containing protein</fullName>
    </recommendedName>
</protein>